<comment type="subcellular location">
    <subcellularLocation>
        <location evidence="1">Membrane</location>
        <topology evidence="1">Multi-pass membrane protein</topology>
    </subcellularLocation>
</comment>
<feature type="signal peptide" evidence="7">
    <location>
        <begin position="1"/>
        <end position="22"/>
    </location>
</feature>
<evidence type="ECO:0000313" key="9">
    <source>
        <dbReference type="EMBL" id="CAE0411099.1"/>
    </source>
</evidence>
<feature type="transmembrane region" description="Helical" evidence="6">
    <location>
        <begin position="385"/>
        <end position="405"/>
    </location>
</feature>
<feature type="transmembrane region" description="Helical" evidence="6">
    <location>
        <begin position="186"/>
        <end position="202"/>
    </location>
</feature>
<sequence>MKLSLSFPLFICIVTFRAKTEARVAPPRSFSSLRSVVQEIPRGGGPFRKKQPSPPPAPPAPVTSTGGTATIPNEVFNLVKNIVGAGVLSLPAGVAAFGNSPSALIPALSLITIIGILSAFGFACIGKVCAYTGATSYREAWEQTVGRETSWIPAATSTFMTFSACLAYSMILKDTFAALLRRPERTAILLVTTLFVLLPLCWMKELSSLAPFSLLGVLGMGYTTVAMGIRYADGSYSTFGSKLLESLAADLRPEFGSDGWKSVFQPTSLILVCMLSTAYMCHFNASKFYLELKNNTLPRYYQVVGSSFAIAILLTCLVTALGFLTFGSASNGLVLNNYAAGDTLMSISRVAVAISLVFSYPLAFQGCRDGVLDLLKISPQKRSNATLNVTTVGILALLTLLAATLTDVSFVLSFGGATLGNLLTYIYPAMMYYKVVSQKKLPNEGFGVFLGIVSAGLGVLMGAIGAKQAIDAL</sequence>
<accession>A0A7S3L494</accession>
<name>A0A7S3L494_9STRA</name>
<feature type="transmembrane region" description="Helical" evidence="6">
    <location>
        <begin position="263"/>
        <end position="282"/>
    </location>
</feature>
<dbReference type="Pfam" id="PF01490">
    <property type="entry name" value="Aa_trans"/>
    <property type="match status" value="1"/>
</dbReference>
<dbReference type="PANTHER" id="PTHR22950:SF652">
    <property type="entry name" value="TRANSMEMBRANE AMINO ACID TRANSPORTER FAMILY PROTEIN"/>
    <property type="match status" value="1"/>
</dbReference>
<evidence type="ECO:0000256" key="2">
    <source>
        <dbReference type="ARBA" id="ARBA00022692"/>
    </source>
</evidence>
<dbReference type="GO" id="GO:0015179">
    <property type="term" value="F:L-amino acid transmembrane transporter activity"/>
    <property type="evidence" value="ECO:0007669"/>
    <property type="project" value="TreeGrafter"/>
</dbReference>
<feature type="transmembrane region" description="Helical" evidence="6">
    <location>
        <begin position="445"/>
        <end position="466"/>
    </location>
</feature>
<feature type="transmembrane region" description="Helical" evidence="6">
    <location>
        <begin position="107"/>
        <end position="130"/>
    </location>
</feature>
<proteinExistence type="predicted"/>
<feature type="region of interest" description="Disordered" evidence="5">
    <location>
        <begin position="44"/>
        <end position="66"/>
    </location>
</feature>
<feature type="compositionally biased region" description="Pro residues" evidence="5">
    <location>
        <begin position="52"/>
        <end position="61"/>
    </location>
</feature>
<feature type="transmembrane region" description="Helical" evidence="6">
    <location>
        <begin position="151"/>
        <end position="171"/>
    </location>
</feature>
<evidence type="ECO:0000256" key="5">
    <source>
        <dbReference type="SAM" id="MobiDB-lite"/>
    </source>
</evidence>
<feature type="transmembrane region" description="Helical" evidence="6">
    <location>
        <begin position="209"/>
        <end position="232"/>
    </location>
</feature>
<keyword evidence="4 6" id="KW-0472">Membrane</keyword>
<dbReference type="AlphaFoldDB" id="A0A7S3L494"/>
<dbReference type="InterPro" id="IPR013057">
    <property type="entry name" value="AA_transpt_TM"/>
</dbReference>
<keyword evidence="2 6" id="KW-0812">Transmembrane</keyword>
<reference evidence="9" key="1">
    <citation type="submission" date="2021-01" db="EMBL/GenBank/DDBJ databases">
        <authorList>
            <person name="Corre E."/>
            <person name="Pelletier E."/>
            <person name="Niang G."/>
            <person name="Scheremetjew M."/>
            <person name="Finn R."/>
            <person name="Kale V."/>
            <person name="Holt S."/>
            <person name="Cochrane G."/>
            <person name="Meng A."/>
            <person name="Brown T."/>
            <person name="Cohen L."/>
        </authorList>
    </citation>
    <scope>NUCLEOTIDE SEQUENCE</scope>
    <source>
        <strain evidence="9">CCMP127</strain>
    </source>
</reference>
<evidence type="ECO:0000256" key="1">
    <source>
        <dbReference type="ARBA" id="ARBA00004141"/>
    </source>
</evidence>
<organism evidence="9">
    <name type="scientific">Amphora coffeiformis</name>
    <dbReference type="NCBI Taxonomy" id="265554"/>
    <lineage>
        <taxon>Eukaryota</taxon>
        <taxon>Sar</taxon>
        <taxon>Stramenopiles</taxon>
        <taxon>Ochrophyta</taxon>
        <taxon>Bacillariophyta</taxon>
        <taxon>Bacillariophyceae</taxon>
        <taxon>Bacillariophycidae</taxon>
        <taxon>Thalassiophysales</taxon>
        <taxon>Catenulaceae</taxon>
        <taxon>Amphora</taxon>
    </lineage>
</organism>
<feature type="transmembrane region" description="Helical" evidence="6">
    <location>
        <begin position="411"/>
        <end position="433"/>
    </location>
</feature>
<feature type="transmembrane region" description="Helical" evidence="6">
    <location>
        <begin position="303"/>
        <end position="326"/>
    </location>
</feature>
<protein>
    <recommendedName>
        <fullName evidence="8">Amino acid transporter transmembrane domain-containing protein</fullName>
    </recommendedName>
</protein>
<evidence type="ECO:0000259" key="8">
    <source>
        <dbReference type="Pfam" id="PF01490"/>
    </source>
</evidence>
<gene>
    <name evidence="9" type="ORF">ACOF00016_LOCUS8491</name>
</gene>
<feature type="domain" description="Amino acid transporter transmembrane" evidence="8">
    <location>
        <begin position="68"/>
        <end position="446"/>
    </location>
</feature>
<dbReference type="PANTHER" id="PTHR22950">
    <property type="entry name" value="AMINO ACID TRANSPORTER"/>
    <property type="match status" value="1"/>
</dbReference>
<evidence type="ECO:0000256" key="4">
    <source>
        <dbReference type="ARBA" id="ARBA00023136"/>
    </source>
</evidence>
<feature type="transmembrane region" description="Helical" evidence="6">
    <location>
        <begin position="346"/>
        <end position="364"/>
    </location>
</feature>
<dbReference type="GO" id="GO:0016020">
    <property type="term" value="C:membrane"/>
    <property type="evidence" value="ECO:0007669"/>
    <property type="project" value="UniProtKB-SubCell"/>
</dbReference>
<evidence type="ECO:0000256" key="6">
    <source>
        <dbReference type="SAM" id="Phobius"/>
    </source>
</evidence>
<evidence type="ECO:0000256" key="7">
    <source>
        <dbReference type="SAM" id="SignalP"/>
    </source>
</evidence>
<feature type="chain" id="PRO_5030515578" description="Amino acid transporter transmembrane domain-containing protein" evidence="7">
    <location>
        <begin position="23"/>
        <end position="473"/>
    </location>
</feature>
<keyword evidence="7" id="KW-0732">Signal</keyword>
<keyword evidence="3 6" id="KW-1133">Transmembrane helix</keyword>
<evidence type="ECO:0000256" key="3">
    <source>
        <dbReference type="ARBA" id="ARBA00022989"/>
    </source>
</evidence>
<dbReference type="EMBL" id="HBIM01010130">
    <property type="protein sequence ID" value="CAE0411099.1"/>
    <property type="molecule type" value="Transcribed_RNA"/>
</dbReference>